<reference evidence="1 2" key="1">
    <citation type="submission" date="2020-07" db="EMBL/GenBank/DDBJ databases">
        <title>Genomic Encyclopedia of Type Strains, Phase IV (KMG-V): Genome sequencing to study the core and pangenomes of soil and plant-associated prokaryotes.</title>
        <authorList>
            <person name="Whitman W."/>
        </authorList>
    </citation>
    <scope>NUCLEOTIDE SEQUENCE [LARGE SCALE GENOMIC DNA]</scope>
    <source>
        <strain evidence="1 2">X4EP2</strain>
    </source>
</reference>
<accession>A0A7Y9PJT4</accession>
<dbReference type="AlphaFoldDB" id="A0A7Y9PJT4"/>
<protein>
    <recommendedName>
        <fullName evidence="3">Type II secretion system protein GspE N-terminal domain-containing protein</fullName>
    </recommendedName>
</protein>
<comment type="caution">
    <text evidence="1">The sequence shown here is derived from an EMBL/GenBank/DDBJ whole genome shotgun (WGS) entry which is preliminary data.</text>
</comment>
<dbReference type="RefSeq" id="WP_179491688.1">
    <property type="nucleotide sequence ID" value="NZ_JACCCW010000002.1"/>
</dbReference>
<evidence type="ECO:0008006" key="3">
    <source>
        <dbReference type="Google" id="ProtNLM"/>
    </source>
</evidence>
<gene>
    <name evidence="1" type="ORF">HDF17_002678</name>
</gene>
<organism evidence="1 2">
    <name type="scientific">Granulicella arctica</name>
    <dbReference type="NCBI Taxonomy" id="940613"/>
    <lineage>
        <taxon>Bacteria</taxon>
        <taxon>Pseudomonadati</taxon>
        <taxon>Acidobacteriota</taxon>
        <taxon>Terriglobia</taxon>
        <taxon>Terriglobales</taxon>
        <taxon>Acidobacteriaceae</taxon>
        <taxon>Granulicella</taxon>
    </lineage>
</organism>
<dbReference type="SUPFAM" id="SSF160246">
    <property type="entry name" value="EspE N-terminal domain-like"/>
    <property type="match status" value="1"/>
</dbReference>
<dbReference type="Proteomes" id="UP000589520">
    <property type="component" value="Unassembled WGS sequence"/>
</dbReference>
<evidence type="ECO:0000313" key="1">
    <source>
        <dbReference type="EMBL" id="NYF80358.1"/>
    </source>
</evidence>
<name>A0A7Y9PJT4_9BACT</name>
<evidence type="ECO:0000313" key="2">
    <source>
        <dbReference type="Proteomes" id="UP000589520"/>
    </source>
</evidence>
<dbReference type="InterPro" id="IPR037257">
    <property type="entry name" value="T2SS_E_N_sf"/>
</dbReference>
<dbReference type="EMBL" id="JACCCW010000002">
    <property type="protein sequence ID" value="NYF80358.1"/>
    <property type="molecule type" value="Genomic_DNA"/>
</dbReference>
<proteinExistence type="predicted"/>
<keyword evidence="2" id="KW-1185">Reference proteome</keyword>
<sequence>MPWRNRRRPIFEGQWGCSARCLQAVVRKALRRERGDGSILLDANEPHRHRVPLGLVMLAQGWITHSQLRRALNAQRAHGEGRIGDWLVQECGIDQEQITRGLSAQWSCPVLPLDGFAPAAMALTMPRLFVEELGLLPLRVAGSRILYLAFKDRLHASAAFAVEQMSDLRVESGITDGRQFDAARKRLFESQFVTAKQENVIDTDTLAAKITATLEQTQPVGSRIVRIHQSYWLRTWLESGAYSGIGSLPATGEDVADTVFTIGSRA</sequence>